<dbReference type="GO" id="GO:0016491">
    <property type="term" value="F:oxidoreductase activity"/>
    <property type="evidence" value="ECO:0007669"/>
    <property type="project" value="UniProtKB-KW"/>
</dbReference>
<dbReference type="OrthoDB" id="542013at2759"/>
<name>M5GFJ8_DACPD</name>
<dbReference type="Proteomes" id="UP000030653">
    <property type="component" value="Unassembled WGS sequence"/>
</dbReference>
<dbReference type="PANTHER" id="PTHR43157:SF31">
    <property type="entry name" value="PHOSPHATIDYLINOSITOL-GLYCAN BIOSYNTHESIS CLASS F PROTEIN"/>
    <property type="match status" value="1"/>
</dbReference>
<organism evidence="2 3">
    <name type="scientific">Dacryopinax primogenitus (strain DJM 731)</name>
    <name type="common">Brown rot fungus</name>
    <dbReference type="NCBI Taxonomy" id="1858805"/>
    <lineage>
        <taxon>Eukaryota</taxon>
        <taxon>Fungi</taxon>
        <taxon>Dikarya</taxon>
        <taxon>Basidiomycota</taxon>
        <taxon>Agaricomycotina</taxon>
        <taxon>Dacrymycetes</taxon>
        <taxon>Dacrymycetales</taxon>
        <taxon>Dacrymycetaceae</taxon>
        <taxon>Dacryopinax</taxon>
    </lineage>
</organism>
<evidence type="ECO:0000313" key="3">
    <source>
        <dbReference type="Proteomes" id="UP000030653"/>
    </source>
</evidence>
<dbReference type="HOGENOM" id="CLU_010194_44_4_1"/>
<dbReference type="PRINTS" id="PR00081">
    <property type="entry name" value="GDHRDH"/>
</dbReference>
<evidence type="ECO:0000256" key="1">
    <source>
        <dbReference type="ARBA" id="ARBA00023002"/>
    </source>
</evidence>
<dbReference type="EMBL" id="JH795858">
    <property type="protein sequence ID" value="EJU04178.1"/>
    <property type="molecule type" value="Genomic_DNA"/>
</dbReference>
<dbReference type="PANTHER" id="PTHR43157">
    <property type="entry name" value="PHOSPHATIDYLINOSITOL-GLYCAN BIOSYNTHESIS CLASS F PROTEIN-RELATED"/>
    <property type="match status" value="1"/>
</dbReference>
<proteinExistence type="predicted"/>
<dbReference type="STRING" id="1858805.M5GFJ8"/>
<dbReference type="SUPFAM" id="SSF51735">
    <property type="entry name" value="NAD(P)-binding Rossmann-fold domains"/>
    <property type="match status" value="1"/>
</dbReference>
<dbReference type="InterPro" id="IPR036291">
    <property type="entry name" value="NAD(P)-bd_dom_sf"/>
</dbReference>
<evidence type="ECO:0000313" key="2">
    <source>
        <dbReference type="EMBL" id="EJU04178.1"/>
    </source>
</evidence>
<keyword evidence="1" id="KW-0560">Oxidoreductase</keyword>
<keyword evidence="3" id="KW-1185">Reference proteome</keyword>
<gene>
    <name evidence="2" type="ORF">DACRYDRAFT_48621</name>
</gene>
<reference evidence="2 3" key="1">
    <citation type="journal article" date="2012" name="Science">
        <title>The Paleozoic origin of enzymatic lignin decomposition reconstructed from 31 fungal genomes.</title>
        <authorList>
            <person name="Floudas D."/>
            <person name="Binder M."/>
            <person name="Riley R."/>
            <person name="Barry K."/>
            <person name="Blanchette R.A."/>
            <person name="Henrissat B."/>
            <person name="Martinez A.T."/>
            <person name="Otillar R."/>
            <person name="Spatafora J.W."/>
            <person name="Yadav J.S."/>
            <person name="Aerts A."/>
            <person name="Benoit I."/>
            <person name="Boyd A."/>
            <person name="Carlson A."/>
            <person name="Copeland A."/>
            <person name="Coutinho P.M."/>
            <person name="de Vries R.P."/>
            <person name="Ferreira P."/>
            <person name="Findley K."/>
            <person name="Foster B."/>
            <person name="Gaskell J."/>
            <person name="Glotzer D."/>
            <person name="Gorecki P."/>
            <person name="Heitman J."/>
            <person name="Hesse C."/>
            <person name="Hori C."/>
            <person name="Igarashi K."/>
            <person name="Jurgens J.A."/>
            <person name="Kallen N."/>
            <person name="Kersten P."/>
            <person name="Kohler A."/>
            <person name="Kuees U."/>
            <person name="Kumar T.K.A."/>
            <person name="Kuo A."/>
            <person name="LaButti K."/>
            <person name="Larrondo L.F."/>
            <person name="Lindquist E."/>
            <person name="Ling A."/>
            <person name="Lombard V."/>
            <person name="Lucas S."/>
            <person name="Lundell T."/>
            <person name="Martin R."/>
            <person name="McLaughlin D.J."/>
            <person name="Morgenstern I."/>
            <person name="Morin E."/>
            <person name="Murat C."/>
            <person name="Nagy L.G."/>
            <person name="Nolan M."/>
            <person name="Ohm R.A."/>
            <person name="Patyshakuliyeva A."/>
            <person name="Rokas A."/>
            <person name="Ruiz-Duenas F.J."/>
            <person name="Sabat G."/>
            <person name="Salamov A."/>
            <person name="Samejima M."/>
            <person name="Schmutz J."/>
            <person name="Slot J.C."/>
            <person name="St John F."/>
            <person name="Stenlid J."/>
            <person name="Sun H."/>
            <person name="Sun S."/>
            <person name="Syed K."/>
            <person name="Tsang A."/>
            <person name="Wiebenga A."/>
            <person name="Young D."/>
            <person name="Pisabarro A."/>
            <person name="Eastwood D.C."/>
            <person name="Martin F."/>
            <person name="Cullen D."/>
            <person name="Grigoriev I.V."/>
            <person name="Hibbett D.S."/>
        </authorList>
    </citation>
    <scope>NUCLEOTIDE SEQUENCE [LARGE SCALE GENOMIC DNA]</scope>
    <source>
        <strain evidence="2 3">DJM-731 SS1</strain>
    </source>
</reference>
<sequence>MQYCPLPSVSSFARPLTGRTVLLTGGNVGLGFEAAKHLASLGPERLIITSRNAARGAEAVKAIQAAGKGKVGSVECWEIDQAQFGSVTAFADRWAKEVGKLDLLVLNAGVAQLEYAQSQDGLELMLQVNHLAPALLTFRMLPFLSKASPDPPTPRIVIVNSGTHHWVPGVQEVDEAGDGWLKLLASKKYCQTEKGMMMRYPLTKLFNVMFAKSLSEHIPASNPLIANSVNPGFCRSSLGRNVRSWRFWFYTQLVARTTEVGSRTLVHAAVGKDLDDMYGEYVESCFVSSPSALVRSRRGKMIRDKLWAQTIELLSEVDPEVPRIIKQYLE</sequence>
<dbReference type="OMA" id="VECWEID"/>
<dbReference type="Gene3D" id="3.40.50.720">
    <property type="entry name" value="NAD(P)-binding Rossmann-like Domain"/>
    <property type="match status" value="1"/>
</dbReference>
<accession>M5GFJ8</accession>
<dbReference type="InterPro" id="IPR002347">
    <property type="entry name" value="SDR_fam"/>
</dbReference>
<protein>
    <submittedName>
        <fullName evidence="2">NADP-binding protein</fullName>
    </submittedName>
</protein>
<dbReference type="Pfam" id="PF00106">
    <property type="entry name" value="adh_short"/>
    <property type="match status" value="1"/>
</dbReference>
<dbReference type="AlphaFoldDB" id="M5GFJ8"/>
<dbReference type="GeneID" id="63689918"/>
<dbReference type="RefSeq" id="XP_040631072.1">
    <property type="nucleotide sequence ID" value="XM_040774856.1"/>
</dbReference>